<dbReference type="EMBL" id="GL698495">
    <property type="protein sequence ID" value="EFY89874.1"/>
    <property type="molecule type" value="Genomic_DNA"/>
</dbReference>
<protein>
    <submittedName>
        <fullName evidence="1">Uncharacterized protein</fullName>
    </submittedName>
</protein>
<dbReference type="OrthoDB" id="3231004at2759"/>
<reference evidence="1 2" key="1">
    <citation type="journal article" date="2011" name="PLoS Genet.">
        <title>Genome sequencing and comparative transcriptomics of the model entomopathogenic fungi Metarhizium anisopliae and M. acridum.</title>
        <authorList>
            <person name="Gao Q."/>
            <person name="Jin K."/>
            <person name="Ying S.H."/>
            <person name="Zhang Y."/>
            <person name="Xiao G."/>
            <person name="Shang Y."/>
            <person name="Duan Z."/>
            <person name="Hu X."/>
            <person name="Xie X.Q."/>
            <person name="Zhou G."/>
            <person name="Peng G."/>
            <person name="Luo Z."/>
            <person name="Huang W."/>
            <person name="Wang B."/>
            <person name="Fang W."/>
            <person name="Wang S."/>
            <person name="Zhong Y."/>
            <person name="Ma L.J."/>
            <person name="St Leger R.J."/>
            <person name="Zhao G.P."/>
            <person name="Pei Y."/>
            <person name="Feng M.G."/>
            <person name="Xia Y."/>
            <person name="Wang C."/>
        </authorList>
    </citation>
    <scope>NUCLEOTIDE SEQUENCE [LARGE SCALE GENOMIC DNA]</scope>
    <source>
        <strain evidence="1 2">CQMa 102</strain>
    </source>
</reference>
<accession>E9E2I5</accession>
<keyword evidence="2" id="KW-1185">Reference proteome</keyword>
<gene>
    <name evidence="1" type="ORF">MAC_04083</name>
</gene>
<dbReference type="HOGENOM" id="CLU_1120381_0_0_1"/>
<dbReference type="KEGG" id="maw:19248394"/>
<name>E9E2I5_METAQ</name>
<dbReference type="AlphaFoldDB" id="E9E2I5"/>
<dbReference type="GeneID" id="19248394"/>
<evidence type="ECO:0000313" key="2">
    <source>
        <dbReference type="Proteomes" id="UP000002499"/>
    </source>
</evidence>
<dbReference type="Proteomes" id="UP000002499">
    <property type="component" value="Unassembled WGS sequence"/>
</dbReference>
<organism evidence="2">
    <name type="scientific">Metarhizium acridum (strain CQMa 102)</name>
    <dbReference type="NCBI Taxonomy" id="655827"/>
    <lineage>
        <taxon>Eukaryota</taxon>
        <taxon>Fungi</taxon>
        <taxon>Dikarya</taxon>
        <taxon>Ascomycota</taxon>
        <taxon>Pezizomycotina</taxon>
        <taxon>Sordariomycetes</taxon>
        <taxon>Hypocreomycetidae</taxon>
        <taxon>Hypocreales</taxon>
        <taxon>Clavicipitaceae</taxon>
        <taxon>Metarhizium</taxon>
    </lineage>
</organism>
<sequence length="248" mass="27984">MANRDLIPYSEGMTQGQGQVAVTHVTPIWFNTYLQRGRMHDAVTVTEEQVANQGAAMNYDYEIIRDYQKLIRSLEISAGATIEALDQGGGAAAKFLDRNEFEQSFMTYLVRVDVQKQPSTKLKYTFNWEDPKDPNETYGDRFISDFVTGGALFGRVSMFTASANEHRTIEQSAEVAFTAYGANVQVTQEMKNSMEKIHKHSEVKIRMIYVGVFPDSVLEADDPSSGLLQLKNFADGFLKKAEEHKENR</sequence>
<evidence type="ECO:0000313" key="1">
    <source>
        <dbReference type="EMBL" id="EFY89874.1"/>
    </source>
</evidence>
<dbReference type="RefSeq" id="XP_007810423.1">
    <property type="nucleotide sequence ID" value="XM_007812232.1"/>
</dbReference>
<dbReference type="InParanoid" id="E9E2I5"/>
<proteinExistence type="predicted"/>
<dbReference type="eggNOG" id="ENOG502SKG1">
    <property type="taxonomic scope" value="Eukaryota"/>
</dbReference>